<reference evidence="1 2" key="1">
    <citation type="submission" date="2020-08" db="EMBL/GenBank/DDBJ databases">
        <title>Genomic Encyclopedia of Type Strains, Phase III (KMG-III): the genomes of soil and plant-associated and newly described type strains.</title>
        <authorList>
            <person name="Whitman W."/>
        </authorList>
    </citation>
    <scope>NUCLEOTIDE SEQUENCE [LARGE SCALE GENOMIC DNA]</scope>
    <source>
        <strain evidence="1 2">CECT 8654</strain>
    </source>
</reference>
<sequence length="271" mass="28925">MPVFNPLSRSVSLGLTVAAVVVAGCTVTHQQALEPLDWVGADIERYPVTGAGSWARLRKQPLLFGPFTGEVVAQSIWSLLPATTNSDVQVSVGSDSPRGHQLNSGTVTQHNESELQVNFSGPEGPLANLRCRQMLHIEEKQTGIRRNDGTDSMSMKENVAYTAALNCKSKGAGPQWPQWQLDMSTNEPEPMQGVLEVAGTRFDVVGSQASTIGQAPSTVSYEIRRGEHTLALIDRSGDGTVSLSMPAGDRQHNAFAGAAAVLLLANDPLQP</sequence>
<comment type="caution">
    <text evidence="1">The sequence shown here is derived from an EMBL/GenBank/DDBJ whole genome shotgun (WGS) entry which is preliminary data.</text>
</comment>
<dbReference type="Proteomes" id="UP000537130">
    <property type="component" value="Unassembled WGS sequence"/>
</dbReference>
<dbReference type="EMBL" id="JACHWY010000002">
    <property type="protein sequence ID" value="MBB3047920.1"/>
    <property type="molecule type" value="Genomic_DNA"/>
</dbReference>
<name>A0A7W4W5P9_9GAMM</name>
<evidence type="ECO:0000313" key="1">
    <source>
        <dbReference type="EMBL" id="MBB3047920.1"/>
    </source>
</evidence>
<gene>
    <name evidence="1" type="ORF">FHR99_002186</name>
</gene>
<dbReference type="RefSeq" id="WP_183410671.1">
    <property type="nucleotide sequence ID" value="NZ_JACHWY010000002.1"/>
</dbReference>
<accession>A0A7W4W5P9</accession>
<keyword evidence="2" id="KW-1185">Reference proteome</keyword>
<evidence type="ECO:0000313" key="2">
    <source>
        <dbReference type="Proteomes" id="UP000537130"/>
    </source>
</evidence>
<organism evidence="1 2">
    <name type="scientific">Litorivivens lipolytica</name>
    <dbReference type="NCBI Taxonomy" id="1524264"/>
    <lineage>
        <taxon>Bacteria</taxon>
        <taxon>Pseudomonadati</taxon>
        <taxon>Pseudomonadota</taxon>
        <taxon>Gammaproteobacteria</taxon>
        <taxon>Litorivivens</taxon>
    </lineage>
</organism>
<proteinExistence type="predicted"/>
<dbReference type="AlphaFoldDB" id="A0A7W4W5P9"/>
<protein>
    <submittedName>
        <fullName evidence="1">Uncharacterized protein</fullName>
    </submittedName>
</protein>